<keyword evidence="4" id="KW-0119">Carbohydrate metabolism</keyword>
<comment type="similarity">
    <text evidence="1 6">Belongs to the glycosyl hydrolase 43 family.</text>
</comment>
<evidence type="ECO:0000256" key="3">
    <source>
        <dbReference type="ARBA" id="ARBA00022801"/>
    </source>
</evidence>
<keyword evidence="3 6" id="KW-0378">Hydrolase</keyword>
<evidence type="ECO:0000256" key="5">
    <source>
        <dbReference type="ARBA" id="ARBA00023295"/>
    </source>
</evidence>
<feature type="signal peptide" evidence="7">
    <location>
        <begin position="1"/>
        <end position="19"/>
    </location>
</feature>
<keyword evidence="9" id="KW-1185">Reference proteome</keyword>
<evidence type="ECO:0000256" key="1">
    <source>
        <dbReference type="ARBA" id="ARBA00009865"/>
    </source>
</evidence>
<dbReference type="InterPro" id="IPR052176">
    <property type="entry name" value="Glycosyl_Hydrlase_43_Enz"/>
</dbReference>
<evidence type="ECO:0000256" key="2">
    <source>
        <dbReference type="ARBA" id="ARBA00022651"/>
    </source>
</evidence>
<dbReference type="CDD" id="cd08990">
    <property type="entry name" value="GH43_AXH_like"/>
    <property type="match status" value="1"/>
</dbReference>
<gene>
    <name evidence="8" type="ORF">N7E81_08240</name>
</gene>
<dbReference type="RefSeq" id="WP_263052817.1">
    <property type="nucleotide sequence ID" value="NZ_CP106735.1"/>
</dbReference>
<evidence type="ECO:0000256" key="7">
    <source>
        <dbReference type="SAM" id="SignalP"/>
    </source>
</evidence>
<keyword evidence="7" id="KW-0732">Signal</keyword>
<accession>A0ABY6D7P2</accession>
<reference evidence="8" key="1">
    <citation type="submission" date="2022-10" db="EMBL/GenBank/DDBJ databases">
        <title>Comparative genomics and taxonomic characterization of three novel marine species of genus Reichenbachiella exhibiting antioxidant and polysaccharide degradation activities.</title>
        <authorList>
            <person name="Muhammad N."/>
            <person name="Lee Y.-J."/>
            <person name="Ko J."/>
            <person name="Kim S.-G."/>
        </authorList>
    </citation>
    <scope>NUCLEOTIDE SEQUENCE</scope>
    <source>
        <strain evidence="8">Wsw4-B4</strain>
    </source>
</reference>
<dbReference type="SUPFAM" id="SSF75005">
    <property type="entry name" value="Arabinanase/levansucrase/invertase"/>
    <property type="match status" value="1"/>
</dbReference>
<dbReference type="Gene3D" id="2.115.10.20">
    <property type="entry name" value="Glycosyl hydrolase domain, family 43"/>
    <property type="match status" value="1"/>
</dbReference>
<name>A0ABY6D7P2_9BACT</name>
<evidence type="ECO:0000313" key="9">
    <source>
        <dbReference type="Proteomes" id="UP001062165"/>
    </source>
</evidence>
<keyword evidence="2" id="KW-0858">Xylan degradation</keyword>
<evidence type="ECO:0000256" key="6">
    <source>
        <dbReference type="RuleBase" id="RU361187"/>
    </source>
</evidence>
<keyword evidence="2" id="KW-0624">Polysaccharide degradation</keyword>
<dbReference type="Proteomes" id="UP001062165">
    <property type="component" value="Chromosome"/>
</dbReference>
<feature type="chain" id="PRO_5046054447" evidence="7">
    <location>
        <begin position="20"/>
        <end position="330"/>
    </location>
</feature>
<dbReference type="PANTHER" id="PTHR43772:SF2">
    <property type="entry name" value="PUTATIVE (AFU_ORTHOLOGUE AFUA_2G04480)-RELATED"/>
    <property type="match status" value="1"/>
</dbReference>
<dbReference type="EMBL" id="CP106735">
    <property type="protein sequence ID" value="UXX81088.1"/>
    <property type="molecule type" value="Genomic_DNA"/>
</dbReference>
<dbReference type="InterPro" id="IPR023296">
    <property type="entry name" value="Glyco_hydro_beta-prop_sf"/>
</dbReference>
<organism evidence="8 9">
    <name type="scientific">Reichenbachiella carrageenanivorans</name>
    <dbReference type="NCBI Taxonomy" id="2979869"/>
    <lineage>
        <taxon>Bacteria</taxon>
        <taxon>Pseudomonadati</taxon>
        <taxon>Bacteroidota</taxon>
        <taxon>Cytophagia</taxon>
        <taxon>Cytophagales</taxon>
        <taxon>Reichenbachiellaceae</taxon>
        <taxon>Reichenbachiella</taxon>
    </lineage>
</organism>
<proteinExistence type="inferred from homology"/>
<sequence length="330" mass="37468">MKYTFLMALYAMCSVGVQAQNPFITHKFIADPSAHVFNDRVYVYASHDEDDAEYYDMVDWACFSSSDLATWVDHGAVLSLSELSWADKWAWAPDAAQRNGLYYLYYPVERNKIGVAVSDRPEGPFEDPLDQPIIDGLVEPFAGKEAIDPAVFIDDDGQAYLYFGCREPRVTKLKDNMIERDGELMEVVILDQMGRRQVWHEKPKEAKNVQANYGGDGVYGEGPWVFERNGIYYFTYANGWSIDATMVYAISDNPLGPFVYQGKVMEPVSSNTSHGSIIEYKGQWYVFYHTKDISGKNYRRSVAVDQLFFDEKGQIKTVAPTRTGVSAVRN</sequence>
<dbReference type="Pfam" id="PF04616">
    <property type="entry name" value="Glyco_hydro_43"/>
    <property type="match status" value="1"/>
</dbReference>
<dbReference type="PANTHER" id="PTHR43772">
    <property type="entry name" value="ENDO-1,4-BETA-XYLANASE"/>
    <property type="match status" value="1"/>
</dbReference>
<evidence type="ECO:0000256" key="4">
    <source>
        <dbReference type="ARBA" id="ARBA00023277"/>
    </source>
</evidence>
<dbReference type="InterPro" id="IPR006710">
    <property type="entry name" value="Glyco_hydro_43"/>
</dbReference>
<evidence type="ECO:0000313" key="8">
    <source>
        <dbReference type="EMBL" id="UXX81088.1"/>
    </source>
</evidence>
<protein>
    <submittedName>
        <fullName evidence="8">Family 43 glycosylhydrolase</fullName>
    </submittedName>
</protein>
<keyword evidence="5 6" id="KW-0326">Glycosidase</keyword>